<keyword evidence="1" id="KW-0812">Transmembrane</keyword>
<organism evidence="2 3">
    <name type="scientific">Pseudofrankia inefficax (strain DSM 45817 / CECT 9037 / DDB 130130 / EuI1c)</name>
    <name type="common">Frankia inefficax</name>
    <dbReference type="NCBI Taxonomy" id="298654"/>
    <lineage>
        <taxon>Bacteria</taxon>
        <taxon>Bacillati</taxon>
        <taxon>Actinomycetota</taxon>
        <taxon>Actinomycetes</taxon>
        <taxon>Frankiales</taxon>
        <taxon>Frankiaceae</taxon>
        <taxon>Pseudofrankia</taxon>
    </lineage>
</organism>
<dbReference type="eggNOG" id="COG3806">
    <property type="taxonomic scope" value="Bacteria"/>
</dbReference>
<feature type="transmembrane region" description="Helical" evidence="1">
    <location>
        <begin position="198"/>
        <end position="217"/>
    </location>
</feature>
<dbReference type="STRING" id="298654.FraEuI1c_6969"/>
<name>E3IW08_PSEI1</name>
<proteinExistence type="predicted"/>
<dbReference type="InParanoid" id="E3IW08"/>
<protein>
    <submittedName>
        <fullName evidence="2">Integral membrane protein</fullName>
    </submittedName>
</protein>
<feature type="transmembrane region" description="Helical" evidence="1">
    <location>
        <begin position="130"/>
        <end position="148"/>
    </location>
</feature>
<dbReference type="RefSeq" id="WP_013428047.1">
    <property type="nucleotide sequence ID" value="NC_014666.1"/>
</dbReference>
<feature type="transmembrane region" description="Helical" evidence="1">
    <location>
        <begin position="224"/>
        <end position="244"/>
    </location>
</feature>
<dbReference type="OrthoDB" id="5242431at2"/>
<dbReference type="EMBL" id="CP002299">
    <property type="protein sequence ID" value="ADP84936.1"/>
    <property type="molecule type" value="Genomic_DNA"/>
</dbReference>
<accession>E3IW08</accession>
<keyword evidence="3" id="KW-1185">Reference proteome</keyword>
<gene>
    <name evidence="2" type="ordered locus">FraEuI1c_6969</name>
</gene>
<sequence length="284" mass="30109">MSAWHVDDDALARWVDGTETFAQAASSEAHLLVCAPCRARVAGAVRARPSLAERAELPELDAVWMNVRDVIELPEVPAFERLLRRVGLPPADARLVTLAPAFRVPWLAGILLVLAFALIATQFAHGRGQVVFLMVAPLLPCVAVALSYDPSIEPAVETELATPYPALRLVLLRCLAVLGVGLPAAVVVSAFLPGNISYLWLLPSLGFVGCVLAASTWTTPLSAAAGISVVWFLITLGTALAGSARAVLRPAYLGGYLALAVVSVVVLLARHRHLRQPRAGGGWV</sequence>
<feature type="transmembrane region" description="Helical" evidence="1">
    <location>
        <begin position="104"/>
        <end position="124"/>
    </location>
</feature>
<feature type="transmembrane region" description="Helical" evidence="1">
    <location>
        <begin position="250"/>
        <end position="269"/>
    </location>
</feature>
<evidence type="ECO:0000313" key="3">
    <source>
        <dbReference type="Proteomes" id="UP000002484"/>
    </source>
</evidence>
<keyword evidence="1" id="KW-0472">Membrane</keyword>
<dbReference type="KEGG" id="fri:FraEuI1c_6969"/>
<evidence type="ECO:0000256" key="1">
    <source>
        <dbReference type="SAM" id="Phobius"/>
    </source>
</evidence>
<dbReference type="AlphaFoldDB" id="E3IW08"/>
<keyword evidence="1" id="KW-1133">Transmembrane helix</keyword>
<dbReference type="Proteomes" id="UP000002484">
    <property type="component" value="Chromosome"/>
</dbReference>
<evidence type="ECO:0000313" key="2">
    <source>
        <dbReference type="EMBL" id="ADP84936.1"/>
    </source>
</evidence>
<dbReference type="HOGENOM" id="CLU_061391_0_0_11"/>
<reference evidence="2 3" key="1">
    <citation type="submission" date="2010-10" db="EMBL/GenBank/DDBJ databases">
        <title>Complete sequence of Frankia sp. EuI1c.</title>
        <authorList>
            <consortium name="US DOE Joint Genome Institute"/>
            <person name="Lucas S."/>
            <person name="Copeland A."/>
            <person name="Lapidus A."/>
            <person name="Cheng J.-F."/>
            <person name="Bruce D."/>
            <person name="Goodwin L."/>
            <person name="Pitluck S."/>
            <person name="Chertkov O."/>
            <person name="Detter J.C."/>
            <person name="Han C."/>
            <person name="Tapia R."/>
            <person name="Land M."/>
            <person name="Hauser L."/>
            <person name="Jeffries C."/>
            <person name="Kyrpides N."/>
            <person name="Ivanova N."/>
            <person name="Mikhailova N."/>
            <person name="Beauchemin N."/>
            <person name="Sen A."/>
            <person name="Sur S.A."/>
            <person name="Gtari M."/>
            <person name="Wall L."/>
            <person name="Tisa L."/>
            <person name="Woyke T."/>
        </authorList>
    </citation>
    <scope>NUCLEOTIDE SEQUENCE [LARGE SCALE GENOMIC DNA]</scope>
    <source>
        <strain evidence="3">DSM 45817 / CECT 9037 / EuI1c</strain>
    </source>
</reference>
<feature type="transmembrane region" description="Helical" evidence="1">
    <location>
        <begin position="169"/>
        <end position="192"/>
    </location>
</feature>